<sequence length="31" mass="3649">MARVRGLMWRRGEFMKCGLVTRGVHMLLESK</sequence>
<comment type="caution">
    <text evidence="1">The sequence shown here is derived from an EMBL/GenBank/DDBJ whole genome shotgun (WGS) entry which is preliminary data.</text>
</comment>
<protein>
    <submittedName>
        <fullName evidence="1">Uncharacterized protein</fullName>
    </submittedName>
</protein>
<dbReference type="Proteomes" id="UP000297452">
    <property type="component" value="Unassembled WGS sequence"/>
</dbReference>
<gene>
    <name evidence="1" type="ORF">BOTNAR_0509g00050</name>
</gene>
<organism evidence="1 2">
    <name type="scientific">Botryotinia narcissicola</name>
    <dbReference type="NCBI Taxonomy" id="278944"/>
    <lineage>
        <taxon>Eukaryota</taxon>
        <taxon>Fungi</taxon>
        <taxon>Dikarya</taxon>
        <taxon>Ascomycota</taxon>
        <taxon>Pezizomycotina</taxon>
        <taxon>Leotiomycetes</taxon>
        <taxon>Helotiales</taxon>
        <taxon>Sclerotiniaceae</taxon>
        <taxon>Botryotinia</taxon>
    </lineage>
</organism>
<keyword evidence="2" id="KW-1185">Reference proteome</keyword>
<proteinExistence type="predicted"/>
<dbReference type="EMBL" id="PQXJ01000509">
    <property type="protein sequence ID" value="TGO47725.1"/>
    <property type="molecule type" value="Genomic_DNA"/>
</dbReference>
<dbReference type="AlphaFoldDB" id="A0A4Z1HG10"/>
<accession>A0A4Z1HG10</accession>
<evidence type="ECO:0000313" key="2">
    <source>
        <dbReference type="Proteomes" id="UP000297452"/>
    </source>
</evidence>
<name>A0A4Z1HG10_9HELO</name>
<evidence type="ECO:0000313" key="1">
    <source>
        <dbReference type="EMBL" id="TGO47725.1"/>
    </source>
</evidence>
<reference evidence="1 2" key="1">
    <citation type="submission" date="2017-12" db="EMBL/GenBank/DDBJ databases">
        <title>Comparative genomics of Botrytis spp.</title>
        <authorList>
            <person name="Valero-Jimenez C.A."/>
            <person name="Tapia P."/>
            <person name="Veloso J."/>
            <person name="Silva-Moreno E."/>
            <person name="Staats M."/>
            <person name="Valdes J.H."/>
            <person name="Van Kan J.A.L."/>
        </authorList>
    </citation>
    <scope>NUCLEOTIDE SEQUENCE [LARGE SCALE GENOMIC DNA]</scope>
    <source>
        <strain evidence="1 2">MUCL2120</strain>
    </source>
</reference>